<sequence length="81" mass="8587">MRQYAGIEYAGLPVLVCLLHPVNLASSHGQDNKHSPAERASNKNELQDAPLGRGAGRRVASTKVVYESDLISGTGVSQPSD</sequence>
<feature type="compositionally biased region" description="Basic and acidic residues" evidence="1">
    <location>
        <begin position="30"/>
        <end position="46"/>
    </location>
</feature>
<dbReference type="Proteomes" id="UP000515734">
    <property type="component" value="Chromosome"/>
</dbReference>
<protein>
    <submittedName>
        <fullName evidence="2">Uncharacterized protein</fullName>
    </submittedName>
</protein>
<dbReference type="AlphaFoldDB" id="A0A6S6PB35"/>
<organism evidence="2 3">
    <name type="scientific">Mycolicibacterium litorale</name>
    <dbReference type="NCBI Taxonomy" id="758802"/>
    <lineage>
        <taxon>Bacteria</taxon>
        <taxon>Bacillati</taxon>
        <taxon>Actinomycetota</taxon>
        <taxon>Actinomycetes</taxon>
        <taxon>Mycobacteriales</taxon>
        <taxon>Mycobacteriaceae</taxon>
        <taxon>Mycolicibacterium</taxon>
    </lineage>
</organism>
<feature type="region of interest" description="Disordered" evidence="1">
    <location>
        <begin position="25"/>
        <end position="60"/>
    </location>
</feature>
<reference evidence="2 3" key="1">
    <citation type="submission" date="2020-07" db="EMBL/GenBank/DDBJ databases">
        <title>Complete genome sequence of Mycolicibacterium litorale like strain isolated from cardiac implantable electronic device infection.</title>
        <authorList>
            <person name="Fukano H."/>
            <person name="Miyama H."/>
            <person name="Hoshino Y."/>
        </authorList>
    </citation>
    <scope>NUCLEOTIDE SEQUENCE [LARGE SCALE GENOMIC DNA]</scope>
    <source>
        <strain evidence="2 3">NIIDNTM18</strain>
    </source>
</reference>
<evidence type="ECO:0000313" key="3">
    <source>
        <dbReference type="Proteomes" id="UP000515734"/>
    </source>
</evidence>
<name>A0A6S6PB35_9MYCO</name>
<dbReference type="EMBL" id="AP023287">
    <property type="protein sequence ID" value="BCI54827.1"/>
    <property type="molecule type" value="Genomic_DNA"/>
</dbReference>
<evidence type="ECO:0000256" key="1">
    <source>
        <dbReference type="SAM" id="MobiDB-lite"/>
    </source>
</evidence>
<proteinExistence type="predicted"/>
<evidence type="ECO:0000313" key="2">
    <source>
        <dbReference type="EMBL" id="BCI54827.1"/>
    </source>
</evidence>
<gene>
    <name evidence="2" type="ORF">NIIDNTM18_41050</name>
</gene>
<accession>A0A6S6PB35</accession>